<keyword evidence="6" id="KW-0869">Chloride channel</keyword>
<feature type="transmembrane region" description="Helical" evidence="6">
    <location>
        <begin position="279"/>
        <end position="301"/>
    </location>
</feature>
<sequence length="449" mass="52930">MNLSFLKEIMEKCYSKEYYISTASVFAFLKLLFRWKASIWKIVLKELFIWTILYLLVTCYYKSGWFMSQQVKSVFERTAIYFGKYLNRSNLIFILGFFVSSVATRWNVLLQNIGFIESLALFVSSCVQGDDEESRMCRRTIVRNACLAQCLVLRNISVRIRKRFPTMSTLVEAGFMTKKELEKFESFEIPYDKYWLPITWSMTHVLDARKSGKVINDLEMSKLVDELRAFKNCLQTLTNYDWVPLPLVYPQVITISVYFYFIVCLFARQHFLPVVKNDLEFHFDTVLPVMTMVEFLFYVGWMKVAMNLLNSFGEDDDDLDCSFFIDKNLATGLYIVDIYRNVVPNLHDSFSASFEKNEQPMNTSSRIINIKRRRTMIVTMGKSDNYSIISTLEDFEIRLENHVQVKRYSICHMAIKLREDKELSGPCTSDQCKYHLKPAIKKYDHYKDF</sequence>
<protein>
    <recommendedName>
        <fullName evidence="6">Bestrophin homolog</fullName>
    </recommendedName>
</protein>
<dbReference type="InterPro" id="IPR000615">
    <property type="entry name" value="Bestrophin"/>
</dbReference>
<dbReference type="PANTHER" id="PTHR10736:SF0">
    <property type="entry name" value="BESTROPHIN HOMOLOG"/>
    <property type="match status" value="1"/>
</dbReference>
<dbReference type="Pfam" id="PF01062">
    <property type="entry name" value="Bestrophin"/>
    <property type="match status" value="1"/>
</dbReference>
<proteinExistence type="inferred from homology"/>
<comment type="function">
    <text evidence="6">Forms chloride channels.</text>
</comment>
<feature type="transmembrane region" description="Helical" evidence="6">
    <location>
        <begin position="247"/>
        <end position="267"/>
    </location>
</feature>
<evidence type="ECO:0000313" key="8">
    <source>
        <dbReference type="Proteomes" id="UP000280834"/>
    </source>
</evidence>
<reference evidence="9" key="1">
    <citation type="submission" date="2017-02" db="UniProtKB">
        <authorList>
            <consortium name="WormBaseParasite"/>
        </authorList>
    </citation>
    <scope>IDENTIFICATION</scope>
</reference>
<evidence type="ECO:0000313" key="9">
    <source>
        <dbReference type="WBParaSite" id="BTMF_0001239501-mRNA-1"/>
    </source>
</evidence>
<dbReference type="GO" id="GO:0034707">
    <property type="term" value="C:chloride channel complex"/>
    <property type="evidence" value="ECO:0007669"/>
    <property type="project" value="UniProtKB-KW"/>
</dbReference>
<keyword evidence="6" id="KW-0868">Chloride</keyword>
<dbReference type="GO" id="GO:0005886">
    <property type="term" value="C:plasma membrane"/>
    <property type="evidence" value="ECO:0007669"/>
    <property type="project" value="UniProtKB-SubCell"/>
</dbReference>
<evidence type="ECO:0000256" key="2">
    <source>
        <dbReference type="ARBA" id="ARBA00022692"/>
    </source>
</evidence>
<reference evidence="7 8" key="2">
    <citation type="submission" date="2018-11" db="EMBL/GenBank/DDBJ databases">
        <authorList>
            <consortium name="Pathogen Informatics"/>
        </authorList>
    </citation>
    <scope>NUCLEOTIDE SEQUENCE [LARGE SCALE GENOMIC DNA]</scope>
</reference>
<keyword evidence="4 6" id="KW-0472">Membrane</keyword>
<evidence type="ECO:0000256" key="1">
    <source>
        <dbReference type="ARBA" id="ARBA00004370"/>
    </source>
</evidence>
<comment type="subcellular location">
    <subcellularLocation>
        <location evidence="6">Cell membrane</location>
        <topology evidence="6">Multi-pass membrane protein</topology>
    </subcellularLocation>
    <subcellularLocation>
        <location evidence="1">Membrane</location>
    </subcellularLocation>
</comment>
<dbReference type="Proteomes" id="UP000280834">
    <property type="component" value="Unassembled WGS sequence"/>
</dbReference>
<evidence type="ECO:0000256" key="4">
    <source>
        <dbReference type="ARBA" id="ARBA00023136"/>
    </source>
</evidence>
<accession>A0A0R3QXC3</accession>
<comment type="similarity">
    <text evidence="5 6">Belongs to the anion channel-forming bestrophin (TC 1.A.46) family. Calcium-sensitive chloride channel subfamily.</text>
</comment>
<dbReference type="AlphaFoldDB" id="A0A0R3QXC3"/>
<evidence type="ECO:0000256" key="3">
    <source>
        <dbReference type="ARBA" id="ARBA00022989"/>
    </source>
</evidence>
<organism evidence="9">
    <name type="scientific">Brugia timori</name>
    <dbReference type="NCBI Taxonomy" id="42155"/>
    <lineage>
        <taxon>Eukaryota</taxon>
        <taxon>Metazoa</taxon>
        <taxon>Ecdysozoa</taxon>
        <taxon>Nematoda</taxon>
        <taxon>Chromadorea</taxon>
        <taxon>Rhabditida</taxon>
        <taxon>Spirurina</taxon>
        <taxon>Spiruromorpha</taxon>
        <taxon>Filarioidea</taxon>
        <taxon>Onchocercidae</taxon>
        <taxon>Brugia</taxon>
    </lineage>
</organism>
<dbReference type="EMBL" id="UZAG01017566">
    <property type="protein sequence ID" value="VDO35386.1"/>
    <property type="molecule type" value="Genomic_DNA"/>
</dbReference>
<dbReference type="WBParaSite" id="BTMF_0001239501-mRNA-1">
    <property type="protein sequence ID" value="BTMF_0001239501-mRNA-1"/>
    <property type="gene ID" value="BTMF_0001239501"/>
</dbReference>
<dbReference type="InterPro" id="IPR021134">
    <property type="entry name" value="Bestrophin-like"/>
</dbReference>
<keyword evidence="6" id="KW-0407">Ion channel</keyword>
<feature type="transmembrane region" description="Helical" evidence="6">
    <location>
        <begin position="47"/>
        <end position="68"/>
    </location>
</feature>
<keyword evidence="6" id="KW-0406">Ion transport</keyword>
<evidence type="ECO:0000313" key="7">
    <source>
        <dbReference type="EMBL" id="VDO35386.1"/>
    </source>
</evidence>
<keyword evidence="2 6" id="KW-0812">Transmembrane</keyword>
<dbReference type="STRING" id="42155.A0A0R3QXC3"/>
<evidence type="ECO:0000256" key="5">
    <source>
        <dbReference type="ARBA" id="ARBA00034769"/>
    </source>
</evidence>
<evidence type="ECO:0000256" key="6">
    <source>
        <dbReference type="RuleBase" id="RU363126"/>
    </source>
</evidence>
<name>A0A0R3QXC3_9BILA</name>
<keyword evidence="6" id="KW-1003">Cell membrane</keyword>
<feature type="transmembrane region" description="Helical" evidence="6">
    <location>
        <begin position="89"/>
        <end position="108"/>
    </location>
</feature>
<keyword evidence="6" id="KW-0813">Transport</keyword>
<keyword evidence="3 6" id="KW-1133">Transmembrane helix</keyword>
<dbReference type="GO" id="GO:0005254">
    <property type="term" value="F:chloride channel activity"/>
    <property type="evidence" value="ECO:0007669"/>
    <property type="project" value="UniProtKB-KW"/>
</dbReference>
<dbReference type="PANTHER" id="PTHR10736">
    <property type="entry name" value="BESTROPHIN"/>
    <property type="match status" value="1"/>
</dbReference>
<keyword evidence="8" id="KW-1185">Reference proteome</keyword>
<gene>
    <name evidence="7" type="ORF">BTMF_LOCUS10409</name>
</gene>